<evidence type="ECO:0000256" key="2">
    <source>
        <dbReference type="ARBA" id="ARBA00008784"/>
    </source>
</evidence>
<dbReference type="PATRIC" id="fig|700597.3.peg.4578"/>
<dbReference type="RefSeq" id="WP_007499174.1">
    <property type="nucleotide sequence ID" value="NZ_AGBF01000097.1"/>
</dbReference>
<comment type="cofactor">
    <cofactor evidence="1 8">
        <name>Fe(2+)</name>
        <dbReference type="ChEBI" id="CHEBI:29033"/>
    </cofactor>
</comment>
<keyword evidence="4 8" id="KW-0058">Aromatic hydrocarbons catabolism</keyword>
<comment type="similarity">
    <text evidence="2 8">Belongs to the extradiol ring-cleavage dioxygenase family.</text>
</comment>
<evidence type="ECO:0000256" key="5">
    <source>
        <dbReference type="ARBA" id="ARBA00022964"/>
    </source>
</evidence>
<evidence type="ECO:0000256" key="1">
    <source>
        <dbReference type="ARBA" id="ARBA00001954"/>
    </source>
</evidence>
<feature type="domain" description="VOC" evidence="9">
    <location>
        <begin position="3"/>
        <end position="121"/>
    </location>
</feature>
<comment type="caution">
    <text evidence="10">The sequence shown here is derived from an EMBL/GenBank/DDBJ whole genome shotgun (WGS) entry which is preliminary data.</text>
</comment>
<dbReference type="GO" id="GO:0051213">
    <property type="term" value="F:dioxygenase activity"/>
    <property type="evidence" value="ECO:0007669"/>
    <property type="project" value="UniProtKB-KW"/>
</dbReference>
<evidence type="ECO:0000256" key="3">
    <source>
        <dbReference type="ARBA" id="ARBA00022723"/>
    </source>
</evidence>
<dbReference type="Pfam" id="PF00903">
    <property type="entry name" value="Glyoxalase"/>
    <property type="match status" value="1"/>
</dbReference>
<reference evidence="10 11" key="1">
    <citation type="submission" date="2011-08" db="EMBL/GenBank/DDBJ databases">
        <authorList>
            <person name="Lin Y."/>
            <person name="Hao X."/>
            <person name="Johnstone L."/>
            <person name="Miller S.J."/>
            <person name="Wei G."/>
            <person name="Rensing C."/>
        </authorList>
    </citation>
    <scope>NUCLEOTIDE SEQUENCE [LARGE SCALE GENOMIC DNA]</scope>
    <source>
        <strain evidence="10 11">K42</strain>
    </source>
</reference>
<dbReference type="Proteomes" id="UP000004217">
    <property type="component" value="Unassembled WGS sequence"/>
</dbReference>
<dbReference type="InterPro" id="IPR037523">
    <property type="entry name" value="VOC_core"/>
</dbReference>
<evidence type="ECO:0000256" key="8">
    <source>
        <dbReference type="RuleBase" id="RU000683"/>
    </source>
</evidence>
<proteinExistence type="inferred from homology"/>
<dbReference type="Pfam" id="PF22632">
    <property type="entry name" value="BphC_D1"/>
    <property type="match status" value="1"/>
</dbReference>
<accession>G2GGM9</accession>
<evidence type="ECO:0000259" key="9">
    <source>
        <dbReference type="PROSITE" id="PS51819"/>
    </source>
</evidence>
<organism evidence="10 11">
    <name type="scientific">Streptomyces zinciresistens K42</name>
    <dbReference type="NCBI Taxonomy" id="700597"/>
    <lineage>
        <taxon>Bacteria</taxon>
        <taxon>Bacillati</taxon>
        <taxon>Actinomycetota</taxon>
        <taxon>Actinomycetes</taxon>
        <taxon>Kitasatosporales</taxon>
        <taxon>Streptomycetaceae</taxon>
        <taxon>Streptomyces</taxon>
    </lineage>
</organism>
<dbReference type="PANTHER" id="PTHR36113">
    <property type="entry name" value="LYASE, PUTATIVE-RELATED-RELATED"/>
    <property type="match status" value="1"/>
</dbReference>
<dbReference type="SUPFAM" id="SSF54593">
    <property type="entry name" value="Glyoxalase/Bleomycin resistance protein/Dihydroxybiphenyl dioxygenase"/>
    <property type="match status" value="2"/>
</dbReference>
<name>G2GGM9_9ACTN</name>
<evidence type="ECO:0000313" key="10">
    <source>
        <dbReference type="EMBL" id="EGX57324.1"/>
    </source>
</evidence>
<feature type="domain" description="VOC" evidence="9">
    <location>
        <begin position="143"/>
        <end position="261"/>
    </location>
</feature>
<evidence type="ECO:0000256" key="7">
    <source>
        <dbReference type="ARBA" id="ARBA00023004"/>
    </source>
</evidence>
<sequence length="298" mass="32213">MSRIESLGYLVVRGPLDRWKDFGTTVLGAQHVPGPDESTAMFRTDDRAFRLVVQDGPAGPDALRAIGFEVATPQALDALAADLAGRGADVREDPDLARARRVQRLITFQDGDGFVIEAFVGQESSKEPFVSPRGVSFVCGDLGLGHVFLFTSDAVKSAAFYQDVLGFRLSDTVAMGDNEAYFLHCNPRHHTAAFGSFDGVPPGIGHLMIEVGTLEQVGRALDLVQNSPYPVQMSMGEHTNDRMTSFYVVTPSGFAIEYGYDGLLVDDATWKVGRHDAGSVWGHHFNMDALAAMGGEEA</sequence>
<dbReference type="InterPro" id="IPR004360">
    <property type="entry name" value="Glyas_Fos-R_dOase_dom"/>
</dbReference>
<keyword evidence="11" id="KW-1185">Reference proteome</keyword>
<dbReference type="InterPro" id="IPR051332">
    <property type="entry name" value="Fosfomycin_Res_Enzymes"/>
</dbReference>
<dbReference type="EMBL" id="AGBF01000097">
    <property type="protein sequence ID" value="EGX57324.1"/>
    <property type="molecule type" value="Genomic_DNA"/>
</dbReference>
<evidence type="ECO:0000313" key="11">
    <source>
        <dbReference type="Proteomes" id="UP000004217"/>
    </source>
</evidence>
<dbReference type="CDD" id="cd07237">
    <property type="entry name" value="BphC1-RGP6_C_like"/>
    <property type="match status" value="1"/>
</dbReference>
<protein>
    <submittedName>
        <fullName evidence="10">Glyoxalase/bleomycin resistance protein/dioxygenase</fullName>
    </submittedName>
</protein>
<dbReference type="GO" id="GO:0008198">
    <property type="term" value="F:ferrous iron binding"/>
    <property type="evidence" value="ECO:0007669"/>
    <property type="project" value="InterPro"/>
</dbReference>
<keyword evidence="3" id="KW-0479">Metal-binding</keyword>
<dbReference type="PANTHER" id="PTHR36113:SF3">
    <property type="entry name" value="SLL5075 PROTEIN"/>
    <property type="match status" value="1"/>
</dbReference>
<dbReference type="PROSITE" id="PS51819">
    <property type="entry name" value="VOC"/>
    <property type="match status" value="2"/>
</dbReference>
<dbReference type="PROSITE" id="PS00082">
    <property type="entry name" value="EXTRADIOL_DIOXYGENAS"/>
    <property type="match status" value="1"/>
</dbReference>
<dbReference type="AlphaFoldDB" id="G2GGM9"/>
<keyword evidence="7 8" id="KW-0408">Iron</keyword>
<dbReference type="InterPro" id="IPR029068">
    <property type="entry name" value="Glyas_Bleomycin-R_OHBP_Dase"/>
</dbReference>
<keyword evidence="5 8" id="KW-0223">Dioxygenase</keyword>
<gene>
    <name evidence="10" type="ORF">SZN_23316</name>
</gene>
<evidence type="ECO:0000256" key="6">
    <source>
        <dbReference type="ARBA" id="ARBA00023002"/>
    </source>
</evidence>
<keyword evidence="6 8" id="KW-0560">Oxidoreductase</keyword>
<dbReference type="Gene3D" id="3.10.180.10">
    <property type="entry name" value="2,3-Dihydroxybiphenyl 1,2-Dioxygenase, domain 1"/>
    <property type="match status" value="2"/>
</dbReference>
<evidence type="ECO:0000256" key="4">
    <source>
        <dbReference type="ARBA" id="ARBA00022797"/>
    </source>
</evidence>
<dbReference type="InterPro" id="IPR000486">
    <property type="entry name" value="Xdiol_ring_cleave_dOase_1/2"/>
</dbReference>